<dbReference type="AlphaFoldDB" id="A0A0A1THG7"/>
<keyword evidence="3" id="KW-1185">Reference proteome</keyword>
<evidence type="ECO:0000313" key="2">
    <source>
        <dbReference type="EMBL" id="CEJ94379.1"/>
    </source>
</evidence>
<organism evidence="2 3">
    <name type="scientific">[Torrubiella] hemipterigena</name>
    <dbReference type="NCBI Taxonomy" id="1531966"/>
    <lineage>
        <taxon>Eukaryota</taxon>
        <taxon>Fungi</taxon>
        <taxon>Dikarya</taxon>
        <taxon>Ascomycota</taxon>
        <taxon>Pezizomycotina</taxon>
        <taxon>Sordariomycetes</taxon>
        <taxon>Hypocreomycetidae</taxon>
        <taxon>Hypocreales</taxon>
        <taxon>Clavicipitaceae</taxon>
        <taxon>Clavicipitaceae incertae sedis</taxon>
        <taxon>'Torrubiella' clade</taxon>
    </lineage>
</organism>
<feature type="compositionally biased region" description="Basic and acidic residues" evidence="1">
    <location>
        <begin position="308"/>
        <end position="318"/>
    </location>
</feature>
<accession>A0A0A1THG7</accession>
<feature type="compositionally biased region" description="Polar residues" evidence="1">
    <location>
        <begin position="78"/>
        <end position="99"/>
    </location>
</feature>
<sequence>MASHQQPVSSQGGFSLFPNPQVARPPPPPNSVPRLDPNPRPRRRSPSTNDIARPVIQPHHQQPESTGNTAAAAVAASPDTNASSTPSQGRATPLQFQLISQASPSASTPASSAPSHGRSASRSSIAKPPIIDESSIDPEPQPFRSIFPTYNPDIPLEQQPYGPTHSQPATVPRAVISRQSYYDPHAIAEQGDRDSRPERARSPPARHDVPAAAFSNRGQMGTMVGRAVTTVDAPVIPRTSTTEELRSFWKAANGWKASPSEAKVFCLRLTQLKDAPVYTLSSDTQPFYNMALDPTSASANVMLARHDPSKTYKPKKGESGTSGSPSGVVGHSRVTDSKHWQTALATTLEEESRREPPNDGLVALLMPTPAARMAMNKANDPAAVEMAERECARLVWDNDSSCHYMVHQALAAPFCITVEKSPAWSRTEYTLEHHESTRHLAKLTKDGTGGGWLEIDTLVASQIEAYYIIDVAVTALMLVAAADDRNTPSGTVAETFAPPPSVHVPSGRNSRSSGRFSRMSRSSTKEANKSKKTAKKSKTRMEEFEMDIESQDDSVKKIGTQVKELEDGLPFLLRVIVKIIKTVFKFVIWILTLAFRILAKCFGSKY</sequence>
<dbReference type="Proteomes" id="UP000039046">
    <property type="component" value="Unassembled WGS sequence"/>
</dbReference>
<evidence type="ECO:0000313" key="3">
    <source>
        <dbReference type="Proteomes" id="UP000039046"/>
    </source>
</evidence>
<name>A0A0A1THG7_9HYPO</name>
<evidence type="ECO:0008006" key="4">
    <source>
        <dbReference type="Google" id="ProtNLM"/>
    </source>
</evidence>
<evidence type="ECO:0000256" key="1">
    <source>
        <dbReference type="SAM" id="MobiDB-lite"/>
    </source>
</evidence>
<dbReference type="OrthoDB" id="5383338at2759"/>
<dbReference type="HOGENOM" id="CLU_005933_0_0_1"/>
<feature type="region of interest" description="Disordered" evidence="1">
    <location>
        <begin position="308"/>
        <end position="336"/>
    </location>
</feature>
<dbReference type="STRING" id="1531966.A0A0A1THG7"/>
<gene>
    <name evidence="2" type="ORF">VHEMI09916</name>
</gene>
<feature type="region of interest" description="Disordered" evidence="1">
    <location>
        <begin position="1"/>
        <end position="169"/>
    </location>
</feature>
<proteinExistence type="predicted"/>
<feature type="compositionally biased region" description="Basic and acidic residues" evidence="1">
    <location>
        <begin position="190"/>
        <end position="209"/>
    </location>
</feature>
<feature type="compositionally biased region" description="Low complexity" evidence="1">
    <location>
        <begin position="319"/>
        <end position="332"/>
    </location>
</feature>
<feature type="region of interest" description="Disordered" evidence="1">
    <location>
        <begin position="187"/>
        <end position="209"/>
    </location>
</feature>
<feature type="compositionally biased region" description="Polar residues" evidence="1">
    <location>
        <begin position="59"/>
        <end position="69"/>
    </location>
</feature>
<reference evidence="2 3" key="1">
    <citation type="journal article" date="2015" name="Genome Announc.">
        <title>Draft Genome Sequence and Gene Annotation of the Entomopathogenic Fungus Verticillium hemipterigenum.</title>
        <authorList>
            <person name="Horn F."/>
            <person name="Habel A."/>
            <person name="Scharf D.H."/>
            <person name="Dworschak J."/>
            <person name="Brakhage A.A."/>
            <person name="Guthke R."/>
            <person name="Hertweck C."/>
            <person name="Linde J."/>
        </authorList>
    </citation>
    <scope>NUCLEOTIDE SEQUENCE [LARGE SCALE GENOMIC DNA]</scope>
</reference>
<protein>
    <recommendedName>
        <fullName evidence="4">Acetylserotonin methytransferase-like protein</fullName>
    </recommendedName>
</protein>
<feature type="compositionally biased region" description="Low complexity" evidence="1">
    <location>
        <begin position="506"/>
        <end position="522"/>
    </location>
</feature>
<feature type="compositionally biased region" description="Low complexity" evidence="1">
    <location>
        <begin position="100"/>
        <end position="115"/>
    </location>
</feature>
<feature type="region of interest" description="Disordered" evidence="1">
    <location>
        <begin position="490"/>
        <end position="543"/>
    </location>
</feature>
<dbReference type="EMBL" id="CDHN01000007">
    <property type="protein sequence ID" value="CEJ94379.1"/>
    <property type="molecule type" value="Genomic_DNA"/>
</dbReference>
<feature type="compositionally biased region" description="Polar residues" evidence="1">
    <location>
        <begin position="1"/>
        <end position="13"/>
    </location>
</feature>